<dbReference type="GO" id="GO:0006355">
    <property type="term" value="P:regulation of DNA-templated transcription"/>
    <property type="evidence" value="ECO:0007669"/>
    <property type="project" value="InterPro"/>
</dbReference>
<evidence type="ECO:0000256" key="3">
    <source>
        <dbReference type="ARBA" id="ARBA00023163"/>
    </source>
</evidence>
<dbReference type="AlphaFoldDB" id="A0A4R2JJC6"/>
<dbReference type="PANTHER" id="PTHR44688">
    <property type="entry name" value="DNA-BINDING TRANSCRIPTIONAL ACTIVATOR DEVR_DOSR"/>
    <property type="match status" value="1"/>
</dbReference>
<comment type="caution">
    <text evidence="5">The sequence shown here is derived from an EMBL/GenBank/DDBJ whole genome shotgun (WGS) entry which is preliminary data.</text>
</comment>
<evidence type="ECO:0000256" key="1">
    <source>
        <dbReference type="ARBA" id="ARBA00023015"/>
    </source>
</evidence>
<dbReference type="InterPro" id="IPR036388">
    <property type="entry name" value="WH-like_DNA-bd_sf"/>
</dbReference>
<dbReference type="SUPFAM" id="SSF46894">
    <property type="entry name" value="C-terminal effector domain of the bipartite response regulators"/>
    <property type="match status" value="1"/>
</dbReference>
<feature type="domain" description="HTH luxR-type" evidence="4">
    <location>
        <begin position="3"/>
        <end position="68"/>
    </location>
</feature>
<dbReference type="PROSITE" id="PS50043">
    <property type="entry name" value="HTH_LUXR_2"/>
    <property type="match status" value="1"/>
</dbReference>
<dbReference type="RefSeq" id="WP_165960653.1">
    <property type="nucleotide sequence ID" value="NZ_SLWS01000006.1"/>
</dbReference>
<keyword evidence="6" id="KW-1185">Reference proteome</keyword>
<dbReference type="InterPro" id="IPR000792">
    <property type="entry name" value="Tscrpt_reg_LuxR_C"/>
</dbReference>
<dbReference type="InterPro" id="IPR016032">
    <property type="entry name" value="Sig_transdc_resp-reg_C-effctor"/>
</dbReference>
<name>A0A4R2JJC6_9PSEU</name>
<reference evidence="5 6" key="1">
    <citation type="submission" date="2019-03" db="EMBL/GenBank/DDBJ databases">
        <title>Genomic Encyclopedia of Type Strains, Phase IV (KMG-IV): sequencing the most valuable type-strain genomes for metagenomic binning, comparative biology and taxonomic classification.</title>
        <authorList>
            <person name="Goeker M."/>
        </authorList>
    </citation>
    <scope>NUCLEOTIDE SEQUENCE [LARGE SCALE GENOMIC DNA]</scope>
    <source>
        <strain evidence="5 6">DSM 45934</strain>
    </source>
</reference>
<dbReference type="Gene3D" id="1.10.10.10">
    <property type="entry name" value="Winged helix-like DNA-binding domain superfamily/Winged helix DNA-binding domain"/>
    <property type="match status" value="1"/>
</dbReference>
<protein>
    <submittedName>
        <fullName evidence="5">Regulatory LuxR family protein</fullName>
    </submittedName>
</protein>
<dbReference type="CDD" id="cd06170">
    <property type="entry name" value="LuxR_C_like"/>
    <property type="match status" value="1"/>
</dbReference>
<dbReference type="PANTHER" id="PTHR44688:SF16">
    <property type="entry name" value="DNA-BINDING TRANSCRIPTIONAL ACTIVATOR DEVR_DOSR"/>
    <property type="match status" value="1"/>
</dbReference>
<sequence length="83" mass="9132">MADEPTPSTLGLRGQQVLVGMSYGLTNAEIAGLLGLSPHTVHTHISRLMRTLQCHERAHAVRLGFERGFLTMGDPLPRARRQT</sequence>
<proteinExistence type="predicted"/>
<dbReference type="EMBL" id="SLWS01000006">
    <property type="protein sequence ID" value="TCO57108.1"/>
    <property type="molecule type" value="Genomic_DNA"/>
</dbReference>
<dbReference type="SMART" id="SM00421">
    <property type="entry name" value="HTH_LUXR"/>
    <property type="match status" value="1"/>
</dbReference>
<accession>A0A4R2JJC6</accession>
<dbReference type="PRINTS" id="PR00038">
    <property type="entry name" value="HTHLUXR"/>
</dbReference>
<evidence type="ECO:0000256" key="2">
    <source>
        <dbReference type="ARBA" id="ARBA00023125"/>
    </source>
</evidence>
<evidence type="ECO:0000313" key="6">
    <source>
        <dbReference type="Proteomes" id="UP000295680"/>
    </source>
</evidence>
<keyword evidence="2" id="KW-0238">DNA-binding</keyword>
<organism evidence="5 6">
    <name type="scientific">Actinocrispum wychmicini</name>
    <dbReference type="NCBI Taxonomy" id="1213861"/>
    <lineage>
        <taxon>Bacteria</taxon>
        <taxon>Bacillati</taxon>
        <taxon>Actinomycetota</taxon>
        <taxon>Actinomycetes</taxon>
        <taxon>Pseudonocardiales</taxon>
        <taxon>Pseudonocardiaceae</taxon>
        <taxon>Actinocrispum</taxon>
    </lineage>
</organism>
<dbReference type="GO" id="GO:0003677">
    <property type="term" value="F:DNA binding"/>
    <property type="evidence" value="ECO:0007669"/>
    <property type="project" value="UniProtKB-KW"/>
</dbReference>
<evidence type="ECO:0000313" key="5">
    <source>
        <dbReference type="EMBL" id="TCO57108.1"/>
    </source>
</evidence>
<keyword evidence="3" id="KW-0804">Transcription</keyword>
<dbReference type="Pfam" id="PF00196">
    <property type="entry name" value="GerE"/>
    <property type="match status" value="1"/>
</dbReference>
<keyword evidence="1" id="KW-0805">Transcription regulation</keyword>
<dbReference type="Proteomes" id="UP000295680">
    <property type="component" value="Unassembled WGS sequence"/>
</dbReference>
<gene>
    <name evidence="5" type="ORF">EV192_106585</name>
</gene>
<evidence type="ECO:0000259" key="4">
    <source>
        <dbReference type="PROSITE" id="PS50043"/>
    </source>
</evidence>